<dbReference type="GO" id="GO:0005634">
    <property type="term" value="C:nucleus"/>
    <property type="evidence" value="ECO:0007669"/>
    <property type="project" value="UniProtKB-SubCell"/>
</dbReference>
<dbReference type="Pfam" id="PF23380">
    <property type="entry name" value="VIN3_C"/>
    <property type="match status" value="1"/>
</dbReference>
<feature type="domain" description="Oberon-like PHD finger" evidence="7">
    <location>
        <begin position="119"/>
        <end position="238"/>
    </location>
</feature>
<keyword evidence="3" id="KW-0863">Zinc-finger</keyword>
<keyword evidence="5" id="KW-0539">Nucleus</keyword>
<evidence type="ECO:0000313" key="10">
    <source>
        <dbReference type="Proteomes" id="UP000326396"/>
    </source>
</evidence>
<dbReference type="InterPro" id="IPR032881">
    <property type="entry name" value="Oberon-like_PHD"/>
</dbReference>
<evidence type="ECO:0000313" key="9">
    <source>
        <dbReference type="EMBL" id="KAD3068105.1"/>
    </source>
</evidence>
<dbReference type="AlphaFoldDB" id="A0A5N6M2H4"/>
<dbReference type="OrthoDB" id="600557at2759"/>
<keyword evidence="2" id="KW-0479">Metal-binding</keyword>
<organism evidence="9 10">
    <name type="scientific">Mikania micrantha</name>
    <name type="common">bitter vine</name>
    <dbReference type="NCBI Taxonomy" id="192012"/>
    <lineage>
        <taxon>Eukaryota</taxon>
        <taxon>Viridiplantae</taxon>
        <taxon>Streptophyta</taxon>
        <taxon>Embryophyta</taxon>
        <taxon>Tracheophyta</taxon>
        <taxon>Spermatophyta</taxon>
        <taxon>Magnoliopsida</taxon>
        <taxon>eudicotyledons</taxon>
        <taxon>Gunneridae</taxon>
        <taxon>Pentapetalae</taxon>
        <taxon>asterids</taxon>
        <taxon>campanulids</taxon>
        <taxon>Asterales</taxon>
        <taxon>Asteraceae</taxon>
        <taxon>Asteroideae</taxon>
        <taxon>Heliantheae alliance</taxon>
        <taxon>Eupatorieae</taxon>
        <taxon>Mikania</taxon>
    </lineage>
</organism>
<evidence type="ECO:0000259" key="7">
    <source>
        <dbReference type="Pfam" id="PF07227"/>
    </source>
</evidence>
<evidence type="ECO:0000256" key="6">
    <source>
        <dbReference type="SAM" id="MobiDB-lite"/>
    </source>
</evidence>
<dbReference type="PANTHER" id="PTHR46286">
    <property type="entry name" value="VIN3-LIKE PROTEIN 2-RELATED"/>
    <property type="match status" value="1"/>
</dbReference>
<feature type="region of interest" description="Disordered" evidence="6">
    <location>
        <begin position="314"/>
        <end position="369"/>
    </location>
</feature>
<evidence type="ECO:0000256" key="4">
    <source>
        <dbReference type="ARBA" id="ARBA00022833"/>
    </source>
</evidence>
<feature type="region of interest" description="Disordered" evidence="6">
    <location>
        <begin position="393"/>
        <end position="429"/>
    </location>
</feature>
<dbReference type="GO" id="GO:0040029">
    <property type="term" value="P:epigenetic regulation of gene expression"/>
    <property type="evidence" value="ECO:0007669"/>
    <property type="project" value="InterPro"/>
</dbReference>
<dbReference type="PANTHER" id="PTHR46286:SF2">
    <property type="entry name" value="VIN3-LIKE PROTEIN 2"/>
    <property type="match status" value="1"/>
</dbReference>
<evidence type="ECO:0000256" key="5">
    <source>
        <dbReference type="ARBA" id="ARBA00023242"/>
    </source>
</evidence>
<gene>
    <name evidence="9" type="ORF">E3N88_35985</name>
</gene>
<keyword evidence="4" id="KW-0862">Zinc</keyword>
<feature type="domain" description="VIN3-like C-terminal" evidence="8">
    <location>
        <begin position="433"/>
        <end position="504"/>
    </location>
</feature>
<evidence type="ECO:0000256" key="3">
    <source>
        <dbReference type="ARBA" id="ARBA00022771"/>
    </source>
</evidence>
<reference evidence="9 10" key="1">
    <citation type="submission" date="2019-05" db="EMBL/GenBank/DDBJ databases">
        <title>Mikania micrantha, genome provides insights into the molecular mechanism of rapid growth.</title>
        <authorList>
            <person name="Liu B."/>
        </authorList>
    </citation>
    <scope>NUCLEOTIDE SEQUENCE [LARGE SCALE GENOMIC DNA]</scope>
    <source>
        <strain evidence="9">NLD-2019</strain>
        <tissue evidence="9">Leaf</tissue>
    </source>
</reference>
<evidence type="ECO:0000256" key="1">
    <source>
        <dbReference type="ARBA" id="ARBA00004123"/>
    </source>
</evidence>
<feature type="compositionally biased region" description="Low complexity" evidence="6">
    <location>
        <begin position="314"/>
        <end position="332"/>
    </location>
</feature>
<comment type="subcellular location">
    <subcellularLocation>
        <location evidence="1">Nucleus</location>
    </subcellularLocation>
</comment>
<dbReference type="GO" id="GO:0010048">
    <property type="term" value="P:vernalization response"/>
    <property type="evidence" value="ECO:0007669"/>
    <property type="project" value="InterPro"/>
</dbReference>
<accession>A0A5N6M2H4</accession>
<protein>
    <submittedName>
        <fullName evidence="9">Uncharacterized protein</fullName>
    </submittedName>
</protein>
<comment type="caution">
    <text evidence="9">The sequence shown here is derived from an EMBL/GenBank/DDBJ whole genome shotgun (WGS) entry which is preliminary data.</text>
</comment>
<evidence type="ECO:0000259" key="8">
    <source>
        <dbReference type="Pfam" id="PF23380"/>
    </source>
</evidence>
<feature type="compositionally biased region" description="Basic and acidic residues" evidence="6">
    <location>
        <begin position="394"/>
        <end position="405"/>
    </location>
</feature>
<dbReference type="InterPro" id="IPR056990">
    <property type="entry name" value="VIN3-like_C"/>
</dbReference>
<dbReference type="Proteomes" id="UP000326396">
    <property type="component" value="Linkage Group LG7"/>
</dbReference>
<dbReference type="InterPro" id="IPR044514">
    <property type="entry name" value="VIN3-like"/>
</dbReference>
<dbReference type="Pfam" id="PF07227">
    <property type="entry name" value="PHD_Oberon"/>
    <property type="match status" value="1"/>
</dbReference>
<dbReference type="EMBL" id="SZYD01000017">
    <property type="protein sequence ID" value="KAD3068105.1"/>
    <property type="molecule type" value="Genomic_DNA"/>
</dbReference>
<dbReference type="CDD" id="cd15521">
    <property type="entry name" value="PHD_VIN3_plant"/>
    <property type="match status" value="1"/>
</dbReference>
<name>A0A5N6M2H4_9ASTR</name>
<proteinExistence type="predicted"/>
<dbReference type="GO" id="GO:0008270">
    <property type="term" value="F:zinc ion binding"/>
    <property type="evidence" value="ECO:0007669"/>
    <property type="project" value="UniProtKB-KW"/>
</dbReference>
<evidence type="ECO:0000256" key="2">
    <source>
        <dbReference type="ARBA" id="ARBA00022723"/>
    </source>
</evidence>
<keyword evidence="10" id="KW-1185">Reference proteome</keyword>
<sequence>MDFSFKGFVLDPSKCSRLSMDEKRELVYEISEWSQGAPELLQSWSRNDILQILSTETGKERKYTGLTKLKIIEILLKVVADKKSDEQTTKRQKKSEISSNISSINNADCNLGSNYIKICKNLACRANLSPEDVFCKRCSCCICHQFDDNKDPSLWLTCSSEYPYDDISCGLSCHLECALQHERSGIPKDGQNRGLDGSIYCVSCGKVNDLLQCWRKQMTIARDTRSVNILCFRISLSQKLLTGTVRYENLQKIVDEIIQKLKADVGLLTGLPVKQARGIVNRLASGQEVQKLCALAVKSLDSFLSSTHDDKVKLSQSQSLATNSSSLSNPSSFEDENNNVAGYKDTKDQETATCNEQEKISSNDVNNDVENMKEFDPFVHITEGELPVSLCKPEQTRLEPSKDNLDGNLDEGSGKEQDGSSSKKRSGEEAQNQDFGYYVKVIRWLECKEHIDTDFRQKFLTWYSLRATPQEIRVVKVFVDTLMEDPALLAGQLVDAFSEVITSKTCAKGLCLKLFH</sequence>
<feature type="compositionally biased region" description="Basic and acidic residues" evidence="6">
    <location>
        <begin position="344"/>
        <end position="361"/>
    </location>
</feature>